<keyword evidence="1" id="KW-0238">DNA-binding</keyword>
<proteinExistence type="predicted"/>
<organism evidence="1 2">
    <name type="scientific">Candidatus Methanomarinus sp</name>
    <dbReference type="NCBI Taxonomy" id="3386244"/>
    <lineage>
        <taxon>Archaea</taxon>
        <taxon>Methanobacteriati</taxon>
        <taxon>Methanobacteriota</taxon>
        <taxon>Stenosarchaea group</taxon>
        <taxon>Methanomicrobia</taxon>
        <taxon>Methanosarcinales</taxon>
        <taxon>ANME-2 cluster</taxon>
        <taxon>Candidatus Methanocomedenaceae</taxon>
        <taxon>Candidatus Methanomarinus</taxon>
    </lineage>
</organism>
<evidence type="ECO:0000313" key="2">
    <source>
        <dbReference type="Proteomes" id="UP000315423"/>
    </source>
</evidence>
<dbReference type="Proteomes" id="UP000315423">
    <property type="component" value="Unassembled WGS sequence"/>
</dbReference>
<accession>A0AC61SAU1</accession>
<protein>
    <submittedName>
        <fullName evidence="1">DNA-binding protein</fullName>
    </submittedName>
</protein>
<evidence type="ECO:0000313" key="1">
    <source>
        <dbReference type="EMBL" id="TKY91781.1"/>
    </source>
</evidence>
<reference evidence="1" key="1">
    <citation type="submission" date="2018-09" db="EMBL/GenBank/DDBJ databases">
        <title>A genomic encyclopedia of anaerobic methanotrophic archaea.</title>
        <authorList>
            <person name="Skennerton C.T."/>
            <person name="Chadwick G.L."/>
            <person name="Laso-Perez R."/>
            <person name="Leu A.O."/>
            <person name="Speth D.R."/>
            <person name="Yu H."/>
            <person name="Morgan-Lang C."/>
            <person name="Hatzenpichler R."/>
            <person name="Goudeau D."/>
            <person name="Malmstrom R."/>
            <person name="Woyke T."/>
            <person name="Hallam S."/>
            <person name="Tyson G.W."/>
            <person name="Wegener G."/>
            <person name="Boetius A."/>
            <person name="Orphan V.J."/>
        </authorList>
    </citation>
    <scope>NUCLEOTIDE SEQUENCE</scope>
    <source>
        <strain evidence="1">CONS3730D10UFb2</strain>
    </source>
</reference>
<dbReference type="EMBL" id="QYBA01000131">
    <property type="protein sequence ID" value="TKY91781.1"/>
    <property type="molecule type" value="Genomic_DNA"/>
</dbReference>
<sequence>MKVIIDTNAFMIPVQFGVNIFSELERLGYKDHIAPSSVVRELKGLKMLSKGKDKLAANAGFTLSGECRQVITEGPADDAIVELAIEESCAVLTNDKELQERLANKNVAVVYLRGKTHLEIK</sequence>
<name>A0AC61SAU1_9EURY</name>
<comment type="caution">
    <text evidence="1">The sequence shown here is derived from an EMBL/GenBank/DDBJ whole genome shotgun (WGS) entry which is preliminary data.</text>
</comment>
<gene>
    <name evidence="1" type="ORF">C5S46_04025</name>
</gene>